<keyword evidence="4 7" id="KW-0238">DNA-binding</keyword>
<dbReference type="GO" id="GO:0000976">
    <property type="term" value="F:transcription cis-regulatory region binding"/>
    <property type="evidence" value="ECO:0007669"/>
    <property type="project" value="TreeGrafter"/>
</dbReference>
<evidence type="ECO:0000313" key="11">
    <source>
        <dbReference type="Proteomes" id="UP000488299"/>
    </source>
</evidence>
<dbReference type="CDD" id="cd17574">
    <property type="entry name" value="REC_OmpR"/>
    <property type="match status" value="1"/>
</dbReference>
<dbReference type="GO" id="GO:0005829">
    <property type="term" value="C:cytosol"/>
    <property type="evidence" value="ECO:0007669"/>
    <property type="project" value="TreeGrafter"/>
</dbReference>
<dbReference type="EMBL" id="WELI01000002">
    <property type="protein sequence ID" value="KAB7731573.1"/>
    <property type="molecule type" value="Genomic_DNA"/>
</dbReference>
<comment type="caution">
    <text evidence="10">The sequence shown here is derived from an EMBL/GenBank/DDBJ whole genome shotgun (WGS) entry which is preliminary data.</text>
</comment>
<dbReference type="InterPro" id="IPR036388">
    <property type="entry name" value="WH-like_DNA-bd_sf"/>
</dbReference>
<accession>A0A7J5U192</accession>
<feature type="domain" description="Response regulatory" evidence="8">
    <location>
        <begin position="3"/>
        <end position="117"/>
    </location>
</feature>
<keyword evidence="5" id="KW-0804">Transcription</keyword>
<feature type="domain" description="OmpR/PhoB-type" evidence="9">
    <location>
        <begin position="130"/>
        <end position="228"/>
    </location>
</feature>
<evidence type="ECO:0000256" key="1">
    <source>
        <dbReference type="ARBA" id="ARBA00022553"/>
    </source>
</evidence>
<dbReference type="PANTHER" id="PTHR48111:SF22">
    <property type="entry name" value="REGULATOR OF RPOS"/>
    <property type="match status" value="1"/>
</dbReference>
<dbReference type="CDD" id="cd00383">
    <property type="entry name" value="trans_reg_C"/>
    <property type="match status" value="1"/>
</dbReference>
<evidence type="ECO:0000259" key="8">
    <source>
        <dbReference type="PROSITE" id="PS50110"/>
    </source>
</evidence>
<dbReference type="InterPro" id="IPR039420">
    <property type="entry name" value="WalR-like"/>
</dbReference>
<name>A0A7J5U192_9BACT</name>
<keyword evidence="2" id="KW-0902">Two-component regulatory system</keyword>
<dbReference type="GO" id="GO:0032993">
    <property type="term" value="C:protein-DNA complex"/>
    <property type="evidence" value="ECO:0007669"/>
    <property type="project" value="TreeGrafter"/>
</dbReference>
<keyword evidence="1 6" id="KW-0597">Phosphoprotein</keyword>
<dbReference type="RefSeq" id="WP_152123187.1">
    <property type="nucleotide sequence ID" value="NZ_WELI01000002.1"/>
</dbReference>
<evidence type="ECO:0000256" key="2">
    <source>
        <dbReference type="ARBA" id="ARBA00023012"/>
    </source>
</evidence>
<dbReference type="FunFam" id="3.40.50.2300:FF:000001">
    <property type="entry name" value="DNA-binding response regulator PhoB"/>
    <property type="match status" value="1"/>
</dbReference>
<evidence type="ECO:0000256" key="6">
    <source>
        <dbReference type="PROSITE-ProRule" id="PRU00169"/>
    </source>
</evidence>
<evidence type="ECO:0000256" key="5">
    <source>
        <dbReference type="ARBA" id="ARBA00023163"/>
    </source>
</evidence>
<dbReference type="FunFam" id="1.10.10.10:FF:000005">
    <property type="entry name" value="Two-component system response regulator"/>
    <property type="match status" value="1"/>
</dbReference>
<keyword evidence="3" id="KW-0805">Transcription regulation</keyword>
<dbReference type="InterPro" id="IPR011006">
    <property type="entry name" value="CheY-like_superfamily"/>
</dbReference>
<protein>
    <submittedName>
        <fullName evidence="10">Response regulator</fullName>
    </submittedName>
</protein>
<keyword evidence="11" id="KW-1185">Reference proteome</keyword>
<dbReference type="InterPro" id="IPR001867">
    <property type="entry name" value="OmpR/PhoB-type_DNA-bd"/>
</dbReference>
<dbReference type="Pfam" id="PF00072">
    <property type="entry name" value="Response_reg"/>
    <property type="match status" value="1"/>
</dbReference>
<evidence type="ECO:0000259" key="9">
    <source>
        <dbReference type="PROSITE" id="PS51755"/>
    </source>
</evidence>
<dbReference type="Gene3D" id="6.10.250.690">
    <property type="match status" value="1"/>
</dbReference>
<dbReference type="GO" id="GO:0006355">
    <property type="term" value="P:regulation of DNA-templated transcription"/>
    <property type="evidence" value="ECO:0007669"/>
    <property type="project" value="InterPro"/>
</dbReference>
<proteinExistence type="predicted"/>
<feature type="DNA-binding region" description="OmpR/PhoB-type" evidence="7">
    <location>
        <begin position="130"/>
        <end position="228"/>
    </location>
</feature>
<dbReference type="PROSITE" id="PS51755">
    <property type="entry name" value="OMPR_PHOB"/>
    <property type="match status" value="1"/>
</dbReference>
<dbReference type="SMART" id="SM00448">
    <property type="entry name" value="REC"/>
    <property type="match status" value="1"/>
</dbReference>
<dbReference type="GO" id="GO:0000156">
    <property type="term" value="F:phosphorelay response regulator activity"/>
    <property type="evidence" value="ECO:0007669"/>
    <property type="project" value="TreeGrafter"/>
</dbReference>
<evidence type="ECO:0000313" key="10">
    <source>
        <dbReference type="EMBL" id="KAB7731573.1"/>
    </source>
</evidence>
<dbReference type="Gene3D" id="3.40.50.2300">
    <property type="match status" value="1"/>
</dbReference>
<dbReference type="Proteomes" id="UP000488299">
    <property type="component" value="Unassembled WGS sequence"/>
</dbReference>
<dbReference type="SUPFAM" id="SSF52172">
    <property type="entry name" value="CheY-like"/>
    <property type="match status" value="1"/>
</dbReference>
<evidence type="ECO:0000256" key="4">
    <source>
        <dbReference type="ARBA" id="ARBA00023125"/>
    </source>
</evidence>
<sequence>MKNILIVEDEQRLARNISQTLMDEGYRTAIAYDGDSGLQRSLEEPFDLVILDINLPGINGYEVCRQLRAANEQLLVIMLTALGEVEDKLQGFERGADDYMVKPFDLRELTARVATCLRRTAPRPEVHEPEEILQLADLTLNRKTRQVLRGGHTIVLTAKEFSLLEYMLQNPDRVLSKQELTERVWQLRFDPGTNVVEVYINYLRKKIDKDYTPKLIHTRSGQGYVLAIE</sequence>
<dbReference type="PANTHER" id="PTHR48111">
    <property type="entry name" value="REGULATOR OF RPOS"/>
    <property type="match status" value="1"/>
</dbReference>
<dbReference type="PROSITE" id="PS50110">
    <property type="entry name" value="RESPONSE_REGULATORY"/>
    <property type="match status" value="1"/>
</dbReference>
<dbReference type="SMART" id="SM00862">
    <property type="entry name" value="Trans_reg_C"/>
    <property type="match status" value="1"/>
</dbReference>
<evidence type="ECO:0000256" key="3">
    <source>
        <dbReference type="ARBA" id="ARBA00023015"/>
    </source>
</evidence>
<feature type="modified residue" description="4-aspartylphosphate" evidence="6">
    <location>
        <position position="52"/>
    </location>
</feature>
<dbReference type="AlphaFoldDB" id="A0A7J5U192"/>
<evidence type="ECO:0000256" key="7">
    <source>
        <dbReference type="PROSITE-ProRule" id="PRU01091"/>
    </source>
</evidence>
<dbReference type="Gene3D" id="1.10.10.10">
    <property type="entry name" value="Winged helix-like DNA-binding domain superfamily/Winged helix DNA-binding domain"/>
    <property type="match status" value="1"/>
</dbReference>
<dbReference type="InterPro" id="IPR001789">
    <property type="entry name" value="Sig_transdc_resp-reg_receiver"/>
</dbReference>
<reference evidence="10 11" key="1">
    <citation type="submission" date="2019-10" db="EMBL/GenBank/DDBJ databases">
        <title>Rudanella paleaurantiibacter sp. nov., isolated from sludge.</title>
        <authorList>
            <person name="Xu S.Q."/>
        </authorList>
    </citation>
    <scope>NUCLEOTIDE SEQUENCE [LARGE SCALE GENOMIC DNA]</scope>
    <source>
        <strain evidence="10 11">HX-22-17</strain>
    </source>
</reference>
<organism evidence="10 11">
    <name type="scientific">Rudanella paleaurantiibacter</name>
    <dbReference type="NCBI Taxonomy" id="2614655"/>
    <lineage>
        <taxon>Bacteria</taxon>
        <taxon>Pseudomonadati</taxon>
        <taxon>Bacteroidota</taxon>
        <taxon>Cytophagia</taxon>
        <taxon>Cytophagales</taxon>
        <taxon>Cytophagaceae</taxon>
        <taxon>Rudanella</taxon>
    </lineage>
</organism>
<gene>
    <name evidence="10" type="ORF">F5984_04870</name>
</gene>
<dbReference type="Pfam" id="PF00486">
    <property type="entry name" value="Trans_reg_C"/>
    <property type="match status" value="1"/>
</dbReference>